<dbReference type="EMBL" id="LACC01000039">
    <property type="protein sequence ID" value="KJZ39128.1"/>
    <property type="molecule type" value="Genomic_DNA"/>
</dbReference>
<dbReference type="InterPro" id="IPR027417">
    <property type="entry name" value="P-loop_NTPase"/>
</dbReference>
<reference evidence="2 3" key="1">
    <citation type="submission" date="2015-03" db="EMBL/GenBank/DDBJ databases">
        <title>Comparative genomics of Pseudomonas insights into diversity of traits involved in vanlence and defense.</title>
        <authorList>
            <person name="Qin Y."/>
        </authorList>
    </citation>
    <scope>NUCLEOTIDE SEQUENCE [LARGE SCALE GENOMIC DNA]</scope>
    <source>
        <strain evidence="2 3">C8</strain>
    </source>
</reference>
<feature type="domain" description="AAA+ ATPase" evidence="1">
    <location>
        <begin position="42"/>
        <end position="210"/>
    </location>
</feature>
<sequence>MLDESKAQAMVEFNKQTVFFPSYQFAYSQLSKAVEATEIRKTASCAFIIGPSGSGKSRLCELFTDTFNPPYIECDKDGIFKIITALYCIVPAPVTIKGICTTLLKALGVYPPHGDVHALNELLLDRLKKCRVRVIILDEIQRLLKPEAEKSRGVTLDWLVTLLSKSEIPIMLAGTEECKLLLKEQKKQSFSPFIRRYCYVAYLEHFKFSELETSEYYMTLKVLDQQLFKLMKFEGDVHLHDLMIMAPLYVASVGSLEYLRQIVHEAVICALTRNSTTLTRQDFFEACQCLNLPKQLSETTNPFTLTLSECLALITAYTNEQANLRTNSAR</sequence>
<comment type="caution">
    <text evidence="2">The sequence shown here is derived from an EMBL/GenBank/DDBJ whole genome shotgun (WGS) entry which is preliminary data.</text>
</comment>
<dbReference type="SMART" id="SM00382">
    <property type="entry name" value="AAA"/>
    <property type="match status" value="1"/>
</dbReference>
<dbReference type="OrthoDB" id="6672914at2"/>
<evidence type="ECO:0000259" key="1">
    <source>
        <dbReference type="SMART" id="SM00382"/>
    </source>
</evidence>
<accession>A0A0F4T3X5</accession>
<dbReference type="PATRIC" id="fig|294.132.peg.4472"/>
<dbReference type="PANTHER" id="PTHR35894:SF1">
    <property type="entry name" value="PHOSPHORIBULOKINASE _ URIDINE KINASE FAMILY"/>
    <property type="match status" value="1"/>
</dbReference>
<evidence type="ECO:0000313" key="2">
    <source>
        <dbReference type="EMBL" id="KJZ39128.1"/>
    </source>
</evidence>
<dbReference type="InterPro" id="IPR003593">
    <property type="entry name" value="AAA+_ATPase"/>
</dbReference>
<dbReference type="PANTHER" id="PTHR35894">
    <property type="entry name" value="GENERAL SECRETION PATHWAY PROTEIN A-RELATED"/>
    <property type="match status" value="1"/>
</dbReference>
<evidence type="ECO:0000313" key="3">
    <source>
        <dbReference type="Proteomes" id="UP000033588"/>
    </source>
</evidence>
<dbReference type="Pfam" id="PF13401">
    <property type="entry name" value="AAA_22"/>
    <property type="match status" value="1"/>
</dbReference>
<dbReference type="SUPFAM" id="SSF52540">
    <property type="entry name" value="P-loop containing nucleoside triphosphate hydrolases"/>
    <property type="match status" value="1"/>
</dbReference>
<protein>
    <recommendedName>
        <fullName evidence="1">AAA+ ATPase domain-containing protein</fullName>
    </recommendedName>
</protein>
<dbReference type="InterPro" id="IPR052026">
    <property type="entry name" value="ExeA_AAA_ATPase_DNA-bind"/>
</dbReference>
<dbReference type="Gene3D" id="3.40.50.300">
    <property type="entry name" value="P-loop containing nucleotide triphosphate hydrolases"/>
    <property type="match status" value="1"/>
</dbReference>
<dbReference type="GO" id="GO:0016887">
    <property type="term" value="F:ATP hydrolysis activity"/>
    <property type="evidence" value="ECO:0007669"/>
    <property type="project" value="InterPro"/>
</dbReference>
<dbReference type="RefSeq" id="WP_046043414.1">
    <property type="nucleotide sequence ID" value="NZ_LACC01000039.1"/>
</dbReference>
<dbReference type="AlphaFoldDB" id="A0A0F4T3X5"/>
<gene>
    <name evidence="2" type="ORF">VC35_25720</name>
</gene>
<dbReference type="Proteomes" id="UP000033588">
    <property type="component" value="Unassembled WGS sequence"/>
</dbReference>
<dbReference type="InterPro" id="IPR049945">
    <property type="entry name" value="AAA_22"/>
</dbReference>
<name>A0A0F4T3X5_PSEFL</name>
<proteinExistence type="predicted"/>
<organism evidence="2 3">
    <name type="scientific">Pseudomonas fluorescens</name>
    <dbReference type="NCBI Taxonomy" id="294"/>
    <lineage>
        <taxon>Bacteria</taxon>
        <taxon>Pseudomonadati</taxon>
        <taxon>Pseudomonadota</taxon>
        <taxon>Gammaproteobacteria</taxon>
        <taxon>Pseudomonadales</taxon>
        <taxon>Pseudomonadaceae</taxon>
        <taxon>Pseudomonas</taxon>
    </lineage>
</organism>